<feature type="region of interest" description="Disordered" evidence="7">
    <location>
        <begin position="848"/>
        <end position="868"/>
    </location>
</feature>
<evidence type="ECO:0000256" key="1">
    <source>
        <dbReference type="ARBA" id="ARBA00004141"/>
    </source>
</evidence>
<dbReference type="PANTHER" id="PTHR33048:SF158">
    <property type="entry name" value="MEMBRANE PROTEIN PTH11-LIKE, PUTATIVE-RELATED"/>
    <property type="match status" value="1"/>
</dbReference>
<reference evidence="10 11" key="1">
    <citation type="submission" date="2021-02" db="EMBL/GenBank/DDBJ databases">
        <title>Genome assembly of Pseudopithomyces chartarum.</title>
        <authorList>
            <person name="Jauregui R."/>
            <person name="Singh J."/>
            <person name="Voisey C."/>
        </authorList>
    </citation>
    <scope>NUCLEOTIDE SEQUENCE [LARGE SCALE GENOMIC DNA]</scope>
    <source>
        <strain evidence="10 11">AGR01</strain>
    </source>
</reference>
<comment type="subcellular location">
    <subcellularLocation>
        <location evidence="1">Membrane</location>
        <topology evidence="1">Multi-pass membrane protein</topology>
    </subcellularLocation>
</comment>
<feature type="compositionally biased region" description="Low complexity" evidence="7">
    <location>
        <begin position="848"/>
        <end position="859"/>
    </location>
</feature>
<feature type="region of interest" description="Disordered" evidence="7">
    <location>
        <begin position="482"/>
        <end position="514"/>
    </location>
</feature>
<feature type="region of interest" description="Disordered" evidence="7">
    <location>
        <begin position="319"/>
        <end position="344"/>
    </location>
</feature>
<gene>
    <name evidence="10" type="ORF">GRF29_213g1075617</name>
</gene>
<keyword evidence="2 8" id="KW-0812">Transmembrane</keyword>
<evidence type="ECO:0000256" key="7">
    <source>
        <dbReference type="SAM" id="MobiDB-lite"/>
    </source>
</evidence>
<evidence type="ECO:0000256" key="2">
    <source>
        <dbReference type="ARBA" id="ARBA00022692"/>
    </source>
</evidence>
<feature type="region of interest" description="Disordered" evidence="7">
    <location>
        <begin position="720"/>
        <end position="745"/>
    </location>
</feature>
<name>A0AAN6RD19_9PLEO</name>
<protein>
    <recommendedName>
        <fullName evidence="9">Rhodopsin domain-containing protein</fullName>
    </recommendedName>
</protein>
<feature type="domain" description="Rhodopsin" evidence="9">
    <location>
        <begin position="2"/>
        <end position="103"/>
    </location>
</feature>
<evidence type="ECO:0000259" key="9">
    <source>
        <dbReference type="Pfam" id="PF20684"/>
    </source>
</evidence>
<feature type="region of interest" description="Disordered" evidence="7">
    <location>
        <begin position="805"/>
        <end position="832"/>
    </location>
</feature>
<feature type="transmembrane region" description="Helical" evidence="8">
    <location>
        <begin position="36"/>
        <end position="62"/>
    </location>
</feature>
<evidence type="ECO:0000256" key="3">
    <source>
        <dbReference type="ARBA" id="ARBA00022989"/>
    </source>
</evidence>
<feature type="region of interest" description="Disordered" evidence="7">
    <location>
        <begin position="757"/>
        <end position="789"/>
    </location>
</feature>
<keyword evidence="4 8" id="KW-0472">Membrane</keyword>
<feature type="region of interest" description="Disordered" evidence="7">
    <location>
        <begin position="352"/>
        <end position="371"/>
    </location>
</feature>
<dbReference type="InterPro" id="IPR049326">
    <property type="entry name" value="Rhodopsin_dom_fungi"/>
</dbReference>
<keyword evidence="11" id="KW-1185">Reference proteome</keyword>
<dbReference type="AlphaFoldDB" id="A0AAN6RD19"/>
<dbReference type="Pfam" id="PF20684">
    <property type="entry name" value="Fung_rhodopsin"/>
    <property type="match status" value="1"/>
</dbReference>
<accession>A0AAN6RD19</accession>
<organism evidence="10 11">
    <name type="scientific">Pseudopithomyces chartarum</name>
    <dbReference type="NCBI Taxonomy" id="1892770"/>
    <lineage>
        <taxon>Eukaryota</taxon>
        <taxon>Fungi</taxon>
        <taxon>Dikarya</taxon>
        <taxon>Ascomycota</taxon>
        <taxon>Pezizomycotina</taxon>
        <taxon>Dothideomycetes</taxon>
        <taxon>Pleosporomycetidae</taxon>
        <taxon>Pleosporales</taxon>
        <taxon>Massarineae</taxon>
        <taxon>Didymosphaeriaceae</taxon>
        <taxon>Pseudopithomyces</taxon>
    </lineage>
</organism>
<dbReference type="GO" id="GO:0016020">
    <property type="term" value="C:membrane"/>
    <property type="evidence" value="ECO:0007669"/>
    <property type="project" value="UniProtKB-SubCell"/>
</dbReference>
<keyword evidence="3 8" id="KW-1133">Transmembrane helix</keyword>
<feature type="region of interest" description="Disordered" evidence="7">
    <location>
        <begin position="923"/>
        <end position="948"/>
    </location>
</feature>
<evidence type="ECO:0000256" key="5">
    <source>
        <dbReference type="ARBA" id="ARBA00038359"/>
    </source>
</evidence>
<feature type="region of interest" description="Disordered" evidence="7">
    <location>
        <begin position="175"/>
        <end position="197"/>
    </location>
</feature>
<comment type="similarity">
    <text evidence="5">Belongs to the SAT4 family.</text>
</comment>
<dbReference type="EMBL" id="WVTA01000017">
    <property type="protein sequence ID" value="KAK3201111.1"/>
    <property type="molecule type" value="Genomic_DNA"/>
</dbReference>
<keyword evidence="6" id="KW-0175">Coiled coil</keyword>
<comment type="caution">
    <text evidence="10">The sequence shown here is derived from an EMBL/GenBank/DDBJ whole genome shotgun (WGS) entry which is preliminary data.</text>
</comment>
<feature type="coiled-coil region" evidence="6">
    <location>
        <begin position="641"/>
        <end position="675"/>
    </location>
</feature>
<evidence type="ECO:0000256" key="8">
    <source>
        <dbReference type="SAM" id="Phobius"/>
    </source>
</evidence>
<evidence type="ECO:0000313" key="11">
    <source>
        <dbReference type="Proteomes" id="UP001280581"/>
    </source>
</evidence>
<evidence type="ECO:0000256" key="4">
    <source>
        <dbReference type="ARBA" id="ARBA00023136"/>
    </source>
</evidence>
<dbReference type="Proteomes" id="UP001280581">
    <property type="component" value="Unassembled WGS sequence"/>
</dbReference>
<evidence type="ECO:0000256" key="6">
    <source>
        <dbReference type="SAM" id="Coils"/>
    </source>
</evidence>
<evidence type="ECO:0000313" key="10">
    <source>
        <dbReference type="EMBL" id="KAK3201111.1"/>
    </source>
</evidence>
<sequence>MISTSVINLLSDASILVLPMRGIWDLHMSMRKKLGVAGIFTTGLLAIAASLTRLIYTLHLAATIKAPPGTMDLTYHVAPTGMWAAAEFATVLLCCTFPTFPRFISWYRRPLQLRSALALPQLDLDLSLHTHLYEHYLPAHTYKHPLLARLYRRHYCRWHHAMGDWKHRLRHGRSCTPGSPEPHGAETAPAGSATTYGTRPLRQSMRHLTMTPKQLYQSSSIDPQPSDSLDKFWPFDEMMNPNPDSFVDDSEEPVVSKYFATSLKNNTDHPANESWIGSSFPPTPSDFAPSQCGTDYATHGGSASPVTITYERPSIESLNDLSSDNTAGVGDRNTPPSAESTMVVPPISARKASKTLGETREGKQSNPASDAKTNRLFIAHNASAGTVIIGPHDAKTKTCKRHHRLRSIAGDVHEVKELLKKMLNNQPEKTAEPRTDEVPGLLNQVVEELKQLNCKSNSATEVLHKKLPSPPESATKFLVDWPDSDSDQKDVSDYTAASLKQPASQPGNGYKGIGTTRRVSLGGPGVGRPIAVCHTSEQQPSENATCRLANHVPKSSLIISDVEDSDVEIPKTKVASILEKKNFEIARYRVMLVDKDCELTSKVEELSKKDLEIATKDIEITNLNSAIRRKHSMIESNTRLFGRKSEQISNLQLQIDNLQQREKQLTDELRAIKLAPSPRTLNGTVPSSSEILGLIDGDEGLRNLILHHIEFLSETERIAEAPKSQPDATAEKPGEQPGSGPELVGNDALRQIKPLFGAGHVDSNSDPKAGGAAGSSVAQSTSPFGDLKNQHTDFTFGRIAARPFADKGQSLSGSTPVNRNPDSKAGAGGLSAKATTINFPPYSSIAPGAKAKSKGAPPSRGAPPTLFNDVPTIFKDPPFFNDPWIYPFLNGARQGLGSSVTKGAGSANTNSFGGVFDASGASCAPSTSGNIGQGPSKPAHQPTFSKEFGGPFAGNPFVGYFGPTKTSAVPGAFISDVDAIKTKYPSPKLGERYDDSDTS</sequence>
<feature type="compositionally biased region" description="Polar residues" evidence="7">
    <location>
        <begin position="809"/>
        <end position="820"/>
    </location>
</feature>
<dbReference type="PANTHER" id="PTHR33048">
    <property type="entry name" value="PTH11-LIKE INTEGRAL MEMBRANE PROTEIN (AFU_ORTHOLOGUE AFUA_5G11245)"/>
    <property type="match status" value="1"/>
</dbReference>
<proteinExistence type="inferred from homology"/>
<dbReference type="InterPro" id="IPR052337">
    <property type="entry name" value="SAT4-like"/>
</dbReference>